<dbReference type="GO" id="GO:0032933">
    <property type="term" value="P:SREBP signaling pathway"/>
    <property type="evidence" value="ECO:0007669"/>
    <property type="project" value="InterPro"/>
</dbReference>
<comment type="subcellular location">
    <subcellularLocation>
        <location evidence="3">Cytoplasmic vesicle</location>
        <location evidence="3">COPII-coated vesicle membrane</location>
        <topology evidence="3">Multi-pass membrane protein</topology>
    </subcellularLocation>
    <subcellularLocation>
        <location evidence="1">Endoplasmic reticulum</location>
    </subcellularLocation>
    <subcellularLocation>
        <location evidence="2">Golgi apparatus membrane</location>
    </subcellularLocation>
</comment>
<evidence type="ECO:0000256" key="6">
    <source>
        <dbReference type="ARBA" id="ARBA00022548"/>
    </source>
</evidence>
<dbReference type="PANTHER" id="PTHR46378">
    <property type="entry name" value="STEROL REGULATORY ELEMENT-BINDING PROTEIN CLEAVAGE-ACTIVATING PROTEIN"/>
    <property type="match status" value="1"/>
</dbReference>
<evidence type="ECO:0000256" key="18">
    <source>
        <dbReference type="SAM" id="Phobius"/>
    </source>
</evidence>
<protein>
    <recommendedName>
        <fullName evidence="5">Sterol regulatory element-binding protein cleavage-activating protein</fullName>
    </recommendedName>
</protein>
<name>A0AAD9FWE9_PAPLA</name>
<evidence type="ECO:0000256" key="12">
    <source>
        <dbReference type="ARBA" id="ARBA00023121"/>
    </source>
</evidence>
<reference evidence="20" key="1">
    <citation type="submission" date="2023-02" db="EMBL/GenBank/DDBJ databases">
        <title>Identification and recombinant expression of a fungal hydrolase from Papiliotrema laurentii that hydrolyzes apple cutin and clears colloidal polyester polyurethane.</title>
        <authorList>
            <consortium name="DOE Joint Genome Institute"/>
            <person name="Roman V.A."/>
            <person name="Bojanowski C."/>
            <person name="Crable B.R."/>
            <person name="Wagner D.N."/>
            <person name="Hung C.S."/>
            <person name="Nadeau L.J."/>
            <person name="Schratz L."/>
            <person name="Haridas S."/>
            <person name="Pangilinan J."/>
            <person name="Lipzen A."/>
            <person name="Na H."/>
            <person name="Yan M."/>
            <person name="Ng V."/>
            <person name="Grigoriev I.V."/>
            <person name="Spatafora J.W."/>
            <person name="Barlow D."/>
            <person name="Biffinger J."/>
            <person name="Kelley-Loughnane N."/>
            <person name="Varaljay V.A."/>
            <person name="Crookes-Goodson W.J."/>
        </authorList>
    </citation>
    <scope>NUCLEOTIDE SEQUENCE</scope>
    <source>
        <strain evidence="20">5307AH</strain>
    </source>
</reference>
<feature type="region of interest" description="Disordered" evidence="17">
    <location>
        <begin position="1"/>
        <end position="21"/>
    </location>
</feature>
<feature type="transmembrane region" description="Helical" evidence="18">
    <location>
        <begin position="598"/>
        <end position="615"/>
    </location>
</feature>
<keyword evidence="12" id="KW-0446">Lipid-binding</keyword>
<evidence type="ECO:0000313" key="20">
    <source>
        <dbReference type="EMBL" id="KAK1927526.1"/>
    </source>
</evidence>
<dbReference type="InterPro" id="IPR001680">
    <property type="entry name" value="WD40_rpt"/>
</dbReference>
<evidence type="ECO:0000256" key="1">
    <source>
        <dbReference type="ARBA" id="ARBA00004240"/>
    </source>
</evidence>
<evidence type="ECO:0000256" key="10">
    <source>
        <dbReference type="ARBA" id="ARBA00023034"/>
    </source>
</evidence>
<dbReference type="InterPro" id="IPR030225">
    <property type="entry name" value="SCAP"/>
</dbReference>
<keyword evidence="18" id="KW-1133">Transmembrane helix</keyword>
<comment type="function">
    <text evidence="16">Escort protein required for cholesterol as well as lipid homeostasis. Regulates export of the SCAP-SREBP complex from the endoplasmic reticulum to the Golgi upon low cholesterol, thereby regulating the processing of sterol regulatory element-binding proteins (SREBPs) SREBF1/SREBP1 and SREBF2/SREBP2. At high sterol concentrations, formation of a ternary complex with INSIG (INSIG1 or INSIG2) leads to mask the ER export signal in SCAP, promoting retention of the complex in the endoplasmic reticulum. Low sterol concentrations trigger release of INSIG, a conformational change in the SSD domain of SCAP, unmasking of the ER export signal, promoting recruitment into COPII-coated vesicles and transport of the SCAP-SREBP to the Golgi: in the Golgi, SREBPs are then processed, releasing the transcription factor fragment of SREBPs from the membrane, its import into the nucleus and up-regulation of LDLR, INSIG1 and the mevalonate pathway. Binds cholesterol via its SSD domain.</text>
</comment>
<dbReference type="GO" id="GO:0032934">
    <property type="term" value="F:sterol binding"/>
    <property type="evidence" value="ECO:0007669"/>
    <property type="project" value="InterPro"/>
</dbReference>
<evidence type="ECO:0000259" key="19">
    <source>
        <dbReference type="PROSITE" id="PS50156"/>
    </source>
</evidence>
<dbReference type="SMART" id="SM00320">
    <property type="entry name" value="WD40"/>
    <property type="match status" value="2"/>
</dbReference>
<feature type="region of interest" description="Disordered" evidence="17">
    <location>
        <begin position="1117"/>
        <end position="1142"/>
    </location>
</feature>
<dbReference type="GO" id="GO:0000139">
    <property type="term" value="C:Golgi membrane"/>
    <property type="evidence" value="ECO:0007669"/>
    <property type="project" value="UniProtKB-SubCell"/>
</dbReference>
<evidence type="ECO:0000256" key="8">
    <source>
        <dbReference type="ARBA" id="ARBA00022737"/>
    </source>
</evidence>
<evidence type="ECO:0000256" key="17">
    <source>
        <dbReference type="SAM" id="MobiDB-lite"/>
    </source>
</evidence>
<keyword evidence="6" id="KW-0153">Cholesterol metabolism</keyword>
<dbReference type="SUPFAM" id="SSF50998">
    <property type="entry name" value="Quinoprotein alcohol dehydrogenase-like"/>
    <property type="match status" value="1"/>
</dbReference>
<feature type="transmembrane region" description="Helical" evidence="18">
    <location>
        <begin position="529"/>
        <end position="549"/>
    </location>
</feature>
<keyword evidence="21" id="KW-1185">Reference proteome</keyword>
<feature type="domain" description="SSD" evidence="19">
    <location>
        <begin position="384"/>
        <end position="551"/>
    </location>
</feature>
<evidence type="ECO:0000256" key="3">
    <source>
        <dbReference type="ARBA" id="ARBA00004557"/>
    </source>
</evidence>
<accession>A0AAD9FWE9</accession>
<dbReference type="GO" id="GO:0012507">
    <property type="term" value="C:ER to Golgi transport vesicle membrane"/>
    <property type="evidence" value="ECO:0007669"/>
    <property type="project" value="UniProtKB-SubCell"/>
</dbReference>
<gene>
    <name evidence="20" type="ORF">DB88DRAFT_478314</name>
</gene>
<evidence type="ECO:0000256" key="9">
    <source>
        <dbReference type="ARBA" id="ARBA00022824"/>
    </source>
</evidence>
<keyword evidence="11" id="KW-0443">Lipid metabolism</keyword>
<feature type="transmembrane region" description="Helical" evidence="18">
    <location>
        <begin position="415"/>
        <end position="439"/>
    </location>
</feature>
<evidence type="ECO:0000256" key="7">
    <source>
        <dbReference type="ARBA" id="ARBA00022574"/>
    </source>
</evidence>
<keyword evidence="18" id="KW-0812">Transmembrane</keyword>
<feature type="region of interest" description="Disordered" evidence="17">
    <location>
        <begin position="1355"/>
        <end position="1379"/>
    </location>
</feature>
<sequence>MASSPFASSSATASTSRLRHRHEALEEAVQNGAYLARPPTSLSARRKGKERERLRSTIIPGLKIGSKGWVREGFRLFGEHCARNQIRTLLIDCLVMTNLFYPALSIYLQKRSSTFHSTADSSGGRTHSNFRTREKTENHLVSLLSSPLLDSFFPYPPPLLPRLDWTGWWDDTGGDPPDDWAASRASASDPADEIRLLRVAWADVGDVLDGKDADPQVGSEWTEKDFAIMDLVRQTAEGWGNGYRNVGEGCVRTLEESDGVVGSTGQCYLMSPGGTAGTWPLPVLSRNGTVESIGGKGLGGEIYRNRSVAALFRVPRQSSGTFDVRWSEAVTLFAKEVGAEVFVETGVSRLKSEAPGIWNIAYRHHEDGQATHQDVSRLDTEPKTPKSVLLLYLALFSILGHQLSNATKVHSRFGLAFTGCVQLCCSAVMSFSVLALLGWNGWGWNTGVETSLPTYVLPFVIVVVGAENMSTLTKAVFSVPFTYPVPVRIGLGLSKVGSTIALTSLTDLALLGTVWLFVNLRPVREFCLFAAVVIITDWFMLHTFFLTILSIDAQRLELADVLASNGDMNPSPKPTADGSDTAADPGWRKLLRARASKSRSLVFILFSIGVIYYLTERHRLPLSTPSLYGYNPSAATGVPPSASAFSTTAVELLQLSPAAKLWRSINPAGLSSVRLVVPPASLLVLPRPGHHMLPADLRKLSLPTSRTILPRLKPIFYLFKVLILPQALTAGALYMLLLYLLKDSDLLDAQRNRLGRNEKERGTDDEDSAIHKPLRGVQVNMLPCSHESDVDLIDSSADGQVVISVGLDNSLCLWRFTDHAGKGTREILRSPELSKDDVITGVTISWDGKVVAALTADGAVHRWEISEDGQPLARDALQLGDVSPAKIRLLQVHPRSDDPFIVRVPSPDPMSRNNLLVLCDDGSVLLVSDSSDRVMIVPPSSSSTRTWLLTRGTGPHHDLFVLSATEETIKLHRPTGTTWSAVAIPATVSAKLTAASISRNDLVLGYRTGLIEIFDLNGDPVAAIGGVGGSSSPTSRSFSSIEGVRQVAMSSPDISQCTTCGLESTESTFILSSTATQVFVDRLSSRGNVACRCTRRGSTVEDLNSINSAAAASPSRLVIPPTSTRNGFSPGASPKKSPALLPPVSNGDFPLSYHGTRRLSALYRDEASPGAGSGGLSMTPSSPDSDIEIVPLGSISSPGGGSLWCVSGDRVVGMRRVGGGIDDAQWEVWSLDLRSPWNGNQLVVDTASLTSLLHRAPPVVESGVRAQRAERLLSLSGRAPFPSLGASFSVETFAPLAYTEIRPFHSIAGVENDEAGNAFGKVIIGLGNRVGVITLPHGKGVRRLRTSLSGIALGMGGLGMTPPPPSARKETGDNSKKLL</sequence>
<dbReference type="InterPro" id="IPR000731">
    <property type="entry name" value="SSD"/>
</dbReference>
<dbReference type="GO" id="GO:0005789">
    <property type="term" value="C:endoplasmic reticulum membrane"/>
    <property type="evidence" value="ECO:0007669"/>
    <property type="project" value="InterPro"/>
</dbReference>
<dbReference type="EMBL" id="JAODAN010000001">
    <property type="protein sequence ID" value="KAK1927526.1"/>
    <property type="molecule type" value="Genomic_DNA"/>
</dbReference>
<evidence type="ECO:0000256" key="15">
    <source>
        <dbReference type="ARBA" id="ARBA00023221"/>
    </source>
</evidence>
<organism evidence="20 21">
    <name type="scientific">Papiliotrema laurentii</name>
    <name type="common">Cryptococcus laurentii</name>
    <dbReference type="NCBI Taxonomy" id="5418"/>
    <lineage>
        <taxon>Eukaryota</taxon>
        <taxon>Fungi</taxon>
        <taxon>Dikarya</taxon>
        <taxon>Basidiomycota</taxon>
        <taxon>Agaricomycotina</taxon>
        <taxon>Tremellomycetes</taxon>
        <taxon>Tremellales</taxon>
        <taxon>Rhynchogastremaceae</taxon>
        <taxon>Papiliotrema</taxon>
    </lineage>
</organism>
<comment type="similarity">
    <text evidence="4">Belongs to the WD repeat SCAP family.</text>
</comment>
<evidence type="ECO:0000256" key="4">
    <source>
        <dbReference type="ARBA" id="ARBA00007410"/>
    </source>
</evidence>
<dbReference type="Proteomes" id="UP001182556">
    <property type="component" value="Unassembled WGS sequence"/>
</dbReference>
<comment type="caution">
    <text evidence="20">The sequence shown here is derived from an EMBL/GenBank/DDBJ whole genome shotgun (WGS) entry which is preliminary data.</text>
</comment>
<keyword evidence="10" id="KW-0333">Golgi apparatus</keyword>
<evidence type="ECO:0000256" key="13">
    <source>
        <dbReference type="ARBA" id="ARBA00023136"/>
    </source>
</evidence>
<dbReference type="GO" id="GO:0045540">
    <property type="term" value="P:regulation of cholesterol biosynthetic process"/>
    <property type="evidence" value="ECO:0007669"/>
    <property type="project" value="TreeGrafter"/>
</dbReference>
<keyword evidence="7" id="KW-0853">WD repeat</keyword>
<dbReference type="InterPro" id="IPR011047">
    <property type="entry name" value="Quinoprotein_ADH-like_sf"/>
</dbReference>
<dbReference type="InterPro" id="IPR053958">
    <property type="entry name" value="HMGCR/SNAP/NPC1-like_SSD"/>
</dbReference>
<evidence type="ECO:0000256" key="11">
    <source>
        <dbReference type="ARBA" id="ARBA00023098"/>
    </source>
</evidence>
<dbReference type="PROSITE" id="PS50156">
    <property type="entry name" value="SSD"/>
    <property type="match status" value="1"/>
</dbReference>
<dbReference type="Pfam" id="PF12349">
    <property type="entry name" value="Sterol-sensing"/>
    <property type="match status" value="1"/>
</dbReference>
<keyword evidence="15" id="KW-0753">Steroid metabolism</keyword>
<feature type="compositionally biased region" description="Basic and acidic residues" evidence="17">
    <location>
        <begin position="1367"/>
        <end position="1379"/>
    </location>
</feature>
<evidence type="ECO:0000256" key="16">
    <source>
        <dbReference type="ARBA" id="ARBA00045958"/>
    </source>
</evidence>
<dbReference type="GO" id="GO:0008203">
    <property type="term" value="P:cholesterol metabolic process"/>
    <property type="evidence" value="ECO:0007669"/>
    <property type="project" value="UniProtKB-KW"/>
</dbReference>
<keyword evidence="14" id="KW-1207">Sterol metabolism</keyword>
<feature type="compositionally biased region" description="Low complexity" evidence="17">
    <location>
        <begin position="1"/>
        <end position="16"/>
    </location>
</feature>
<evidence type="ECO:0000313" key="21">
    <source>
        <dbReference type="Proteomes" id="UP001182556"/>
    </source>
</evidence>
<feature type="transmembrane region" description="Helical" evidence="18">
    <location>
        <begin position="715"/>
        <end position="741"/>
    </location>
</feature>
<dbReference type="PANTHER" id="PTHR46378:SF1">
    <property type="entry name" value="STEROL REGULATORY ELEMENT-BINDING PROTEIN CLEAVAGE-ACTIVATING PROTEIN"/>
    <property type="match status" value="1"/>
</dbReference>
<evidence type="ECO:0000256" key="14">
    <source>
        <dbReference type="ARBA" id="ARBA00023166"/>
    </source>
</evidence>
<feature type="transmembrane region" description="Helical" evidence="18">
    <location>
        <begin position="496"/>
        <end position="517"/>
    </location>
</feature>
<dbReference type="Gene3D" id="2.130.10.10">
    <property type="entry name" value="YVTN repeat-like/Quinoprotein amine dehydrogenase"/>
    <property type="match status" value="1"/>
</dbReference>
<keyword evidence="8" id="KW-0677">Repeat</keyword>
<keyword evidence="13 18" id="KW-0472">Membrane</keyword>
<dbReference type="InterPro" id="IPR015943">
    <property type="entry name" value="WD40/YVTN_repeat-like_dom_sf"/>
</dbReference>
<proteinExistence type="inferred from homology"/>
<evidence type="ECO:0000256" key="2">
    <source>
        <dbReference type="ARBA" id="ARBA00004394"/>
    </source>
</evidence>
<evidence type="ECO:0000256" key="5">
    <source>
        <dbReference type="ARBA" id="ARBA00019541"/>
    </source>
</evidence>
<keyword evidence="9" id="KW-0256">Endoplasmic reticulum</keyword>
<dbReference type="GO" id="GO:0032936">
    <property type="term" value="C:SREBP-SCAP complex"/>
    <property type="evidence" value="ECO:0007669"/>
    <property type="project" value="TreeGrafter"/>
</dbReference>